<keyword evidence="3" id="KW-1185">Reference proteome</keyword>
<dbReference type="EMBL" id="BGPR01030381">
    <property type="protein sequence ID" value="GBO02867.1"/>
    <property type="molecule type" value="Genomic_DNA"/>
</dbReference>
<dbReference type="AlphaFoldDB" id="A0A4Y2TTZ1"/>
<reference evidence="2 3" key="1">
    <citation type="journal article" date="2019" name="Sci. Rep.">
        <title>Orb-weaving spider Araneus ventricosus genome elucidates the spidroin gene catalogue.</title>
        <authorList>
            <person name="Kono N."/>
            <person name="Nakamura H."/>
            <person name="Ohtoshi R."/>
            <person name="Moran D.A.P."/>
            <person name="Shinohara A."/>
            <person name="Yoshida Y."/>
            <person name="Fujiwara M."/>
            <person name="Mori M."/>
            <person name="Tomita M."/>
            <person name="Arakawa K."/>
        </authorList>
    </citation>
    <scope>NUCLEOTIDE SEQUENCE [LARGE SCALE GENOMIC DNA]</scope>
</reference>
<feature type="region of interest" description="Disordered" evidence="1">
    <location>
        <begin position="21"/>
        <end position="77"/>
    </location>
</feature>
<evidence type="ECO:0000256" key="1">
    <source>
        <dbReference type="SAM" id="MobiDB-lite"/>
    </source>
</evidence>
<dbReference type="Proteomes" id="UP000499080">
    <property type="component" value="Unassembled WGS sequence"/>
</dbReference>
<comment type="caution">
    <text evidence="2">The sequence shown here is derived from an EMBL/GenBank/DDBJ whole genome shotgun (WGS) entry which is preliminary data.</text>
</comment>
<gene>
    <name evidence="2" type="ORF">AVEN_19882_1</name>
</gene>
<evidence type="ECO:0000313" key="2">
    <source>
        <dbReference type="EMBL" id="GBO02867.1"/>
    </source>
</evidence>
<protein>
    <submittedName>
        <fullName evidence="2">Uncharacterized protein</fullName>
    </submittedName>
</protein>
<organism evidence="2 3">
    <name type="scientific">Araneus ventricosus</name>
    <name type="common">Orbweaver spider</name>
    <name type="synonym">Epeira ventricosa</name>
    <dbReference type="NCBI Taxonomy" id="182803"/>
    <lineage>
        <taxon>Eukaryota</taxon>
        <taxon>Metazoa</taxon>
        <taxon>Ecdysozoa</taxon>
        <taxon>Arthropoda</taxon>
        <taxon>Chelicerata</taxon>
        <taxon>Arachnida</taxon>
        <taxon>Araneae</taxon>
        <taxon>Araneomorphae</taxon>
        <taxon>Entelegynae</taxon>
        <taxon>Araneoidea</taxon>
        <taxon>Araneidae</taxon>
        <taxon>Araneus</taxon>
    </lineage>
</organism>
<accession>A0A4Y2TTZ1</accession>
<evidence type="ECO:0000313" key="3">
    <source>
        <dbReference type="Proteomes" id="UP000499080"/>
    </source>
</evidence>
<name>A0A4Y2TTZ1_ARAVE</name>
<sequence length="104" mass="12109">MRDDFEGVNFLARKRTWKYKGESEVKKRRKKEGRKKEGRDGRGLSFSNEDPVFNDWNGLPVTHRHKKKKNRLSLQDGQLDYGNNGALHAYLSSSEAVKEKVDRS</sequence>
<proteinExistence type="predicted"/>
<feature type="compositionally biased region" description="Basic residues" evidence="1">
    <location>
        <begin position="62"/>
        <end position="71"/>
    </location>
</feature>